<feature type="transmembrane region" description="Helical" evidence="5">
    <location>
        <begin position="226"/>
        <end position="246"/>
    </location>
</feature>
<accession>A0A7W8ZMF3</accession>
<dbReference type="Proteomes" id="UP000537204">
    <property type="component" value="Unassembled WGS sequence"/>
</dbReference>
<dbReference type="GO" id="GO:0050136">
    <property type="term" value="F:NADH dehydrogenase (quinone) (non-electrogenic) activity"/>
    <property type="evidence" value="ECO:0007669"/>
    <property type="project" value="UniProtKB-UniRule"/>
</dbReference>
<evidence type="ECO:0000256" key="6">
    <source>
        <dbReference type="RuleBase" id="RU000320"/>
    </source>
</evidence>
<feature type="transmembrane region" description="Helical" evidence="5">
    <location>
        <begin position="390"/>
        <end position="410"/>
    </location>
</feature>
<feature type="transmembrane region" description="Helical" evidence="5">
    <location>
        <begin position="145"/>
        <end position="166"/>
    </location>
</feature>
<comment type="subcellular location">
    <subcellularLocation>
        <location evidence="5">Cell membrane</location>
        <topology evidence="5">Multi-pass membrane protein</topology>
    </subcellularLocation>
    <subcellularLocation>
        <location evidence="1">Endomembrane system</location>
        <topology evidence="1">Multi-pass membrane protein</topology>
    </subcellularLocation>
    <subcellularLocation>
        <location evidence="6">Membrane</location>
        <topology evidence="6">Multi-pass membrane protein</topology>
    </subcellularLocation>
</comment>
<dbReference type="NCBIfam" id="TIGR01770">
    <property type="entry name" value="NDH_I_N"/>
    <property type="match status" value="1"/>
</dbReference>
<dbReference type="AlphaFoldDB" id="A0A7W8ZMF3"/>
<sequence>MNIIITIVVTALAVLYAGLFKAKKALLPLTLVGLLISLTFAVTAWNSNTVYYGMMEMDNYALAFSSLTILGTIFIFLLTQNYFAKDSENVAEYYTLILFALAGIVIMVSYTNMSMLFIGIEIMSVALYILAGIRKSNFASNEASLKYFLMGAFSTGFLLFGITLVYGATGSFSLHAINQYLVGNYQAVSPLFYPGVILIMVGLCFKIGAAPFHFWTPDVYEGAPSLITAFMSTVVKTAGFAAFLRLFAGTFAPLHDFWMPPLMAIVCITLFIGNVTALFQKNFKRMLAYSSISHAGYLLFSLVTLTANSANNVMVYAAAYTFASIIAFAVLILVKQKTGHDTFESFNGLGKRNPLVALALTIAMLSLAGIPLTAGFIGKYLMFLNVMSQYQVYLVAFAILNALVGFYYYLRVIVAMYFKEGSDIVLETPVQYKVVLVLSVIITIFLGVYPTIILNLI</sequence>
<dbReference type="GO" id="GO:0048038">
    <property type="term" value="F:quinone binding"/>
    <property type="evidence" value="ECO:0007669"/>
    <property type="project" value="UniProtKB-KW"/>
</dbReference>
<comment type="similarity">
    <text evidence="5">Belongs to the complex I subunit 2 family.</text>
</comment>
<dbReference type="EMBL" id="JACHCE010000003">
    <property type="protein sequence ID" value="MBB5636702.1"/>
    <property type="molecule type" value="Genomic_DNA"/>
</dbReference>
<gene>
    <name evidence="5" type="primary">nuoN</name>
    <name evidence="8" type="ORF">HDE68_002603</name>
</gene>
<feature type="transmembrane region" description="Helical" evidence="5">
    <location>
        <begin position="60"/>
        <end position="79"/>
    </location>
</feature>
<feature type="transmembrane region" description="Helical" evidence="5">
    <location>
        <begin position="191"/>
        <end position="214"/>
    </location>
</feature>
<feature type="transmembrane region" description="Helical" evidence="5">
    <location>
        <begin position="430"/>
        <end position="452"/>
    </location>
</feature>
<feature type="transmembrane region" description="Helical" evidence="5">
    <location>
        <begin position="258"/>
        <end position="279"/>
    </location>
</feature>
<dbReference type="InterPro" id="IPR010096">
    <property type="entry name" value="NADH-Q_OxRdtase_suN/2"/>
</dbReference>
<keyword evidence="5" id="KW-1278">Translocase</keyword>
<dbReference type="PANTHER" id="PTHR22773">
    <property type="entry name" value="NADH DEHYDROGENASE"/>
    <property type="match status" value="1"/>
</dbReference>
<reference evidence="8 9" key="1">
    <citation type="submission" date="2020-08" db="EMBL/GenBank/DDBJ databases">
        <title>Genomic Encyclopedia of Type Strains, Phase IV (KMG-V): Genome sequencing to study the core and pangenomes of soil and plant-associated prokaryotes.</title>
        <authorList>
            <person name="Whitman W."/>
        </authorList>
    </citation>
    <scope>NUCLEOTIDE SEQUENCE [LARGE SCALE GENOMIC DNA]</scope>
    <source>
        <strain evidence="8 9">S3M1</strain>
    </source>
</reference>
<comment type="caution">
    <text evidence="8">The sequence shown here is derived from an EMBL/GenBank/DDBJ whole genome shotgun (WGS) entry which is preliminary data.</text>
</comment>
<feature type="transmembrane region" description="Helical" evidence="5">
    <location>
        <begin position="355"/>
        <end position="378"/>
    </location>
</feature>
<dbReference type="GO" id="GO:0005886">
    <property type="term" value="C:plasma membrane"/>
    <property type="evidence" value="ECO:0007669"/>
    <property type="project" value="UniProtKB-SubCell"/>
</dbReference>
<evidence type="ECO:0000256" key="2">
    <source>
        <dbReference type="ARBA" id="ARBA00022692"/>
    </source>
</evidence>
<evidence type="ECO:0000256" key="3">
    <source>
        <dbReference type="ARBA" id="ARBA00022989"/>
    </source>
</evidence>
<feature type="transmembrane region" description="Helical" evidence="5">
    <location>
        <begin position="25"/>
        <end position="45"/>
    </location>
</feature>
<keyword evidence="4 5" id="KW-0472">Membrane</keyword>
<keyword evidence="5" id="KW-1003">Cell membrane</keyword>
<dbReference type="EC" id="7.1.1.-" evidence="5"/>
<evidence type="ECO:0000259" key="7">
    <source>
        <dbReference type="Pfam" id="PF00361"/>
    </source>
</evidence>
<evidence type="ECO:0000256" key="4">
    <source>
        <dbReference type="ARBA" id="ARBA00023136"/>
    </source>
</evidence>
<organism evidence="8 9">
    <name type="scientific">Pedobacter cryoconitis</name>
    <dbReference type="NCBI Taxonomy" id="188932"/>
    <lineage>
        <taxon>Bacteria</taxon>
        <taxon>Pseudomonadati</taxon>
        <taxon>Bacteroidota</taxon>
        <taxon>Sphingobacteriia</taxon>
        <taxon>Sphingobacteriales</taxon>
        <taxon>Sphingobacteriaceae</taxon>
        <taxon>Pedobacter</taxon>
    </lineage>
</organism>
<keyword evidence="3 5" id="KW-1133">Transmembrane helix</keyword>
<feature type="transmembrane region" description="Helical" evidence="5">
    <location>
        <begin position="116"/>
        <end position="133"/>
    </location>
</feature>
<proteinExistence type="inferred from homology"/>
<dbReference type="InterPro" id="IPR001750">
    <property type="entry name" value="ND/Mrp_TM"/>
</dbReference>
<feature type="domain" description="NADH:quinone oxidoreductase/Mrp antiporter transmembrane" evidence="7">
    <location>
        <begin position="112"/>
        <end position="401"/>
    </location>
</feature>
<evidence type="ECO:0000313" key="8">
    <source>
        <dbReference type="EMBL" id="MBB5636702.1"/>
    </source>
</evidence>
<comment type="subunit">
    <text evidence="5">NDH-1 is composed of 14 different subunits. Subunits NuoA, H, J, K, L, M, N constitute the membrane sector of the complex.</text>
</comment>
<feature type="transmembrane region" description="Helical" evidence="5">
    <location>
        <begin position="91"/>
        <end position="110"/>
    </location>
</feature>
<feature type="transmembrane region" description="Helical" evidence="5">
    <location>
        <begin position="286"/>
        <end position="307"/>
    </location>
</feature>
<evidence type="ECO:0000256" key="5">
    <source>
        <dbReference type="HAMAP-Rule" id="MF_00445"/>
    </source>
</evidence>
<dbReference type="HAMAP" id="MF_00445">
    <property type="entry name" value="NDH1_NuoN_1"/>
    <property type="match status" value="1"/>
</dbReference>
<dbReference type="GO" id="GO:0008137">
    <property type="term" value="F:NADH dehydrogenase (ubiquinone) activity"/>
    <property type="evidence" value="ECO:0007669"/>
    <property type="project" value="InterPro"/>
</dbReference>
<comment type="catalytic activity">
    <reaction evidence="5">
        <text>a quinone + NADH + 5 H(+)(in) = a quinol + NAD(+) + 4 H(+)(out)</text>
        <dbReference type="Rhea" id="RHEA:57888"/>
        <dbReference type="ChEBI" id="CHEBI:15378"/>
        <dbReference type="ChEBI" id="CHEBI:24646"/>
        <dbReference type="ChEBI" id="CHEBI:57540"/>
        <dbReference type="ChEBI" id="CHEBI:57945"/>
        <dbReference type="ChEBI" id="CHEBI:132124"/>
    </reaction>
</comment>
<dbReference type="GO" id="GO:0042773">
    <property type="term" value="P:ATP synthesis coupled electron transport"/>
    <property type="evidence" value="ECO:0007669"/>
    <property type="project" value="InterPro"/>
</dbReference>
<keyword evidence="5" id="KW-0813">Transport</keyword>
<dbReference type="GO" id="GO:0012505">
    <property type="term" value="C:endomembrane system"/>
    <property type="evidence" value="ECO:0007669"/>
    <property type="project" value="UniProtKB-SubCell"/>
</dbReference>
<feature type="transmembrane region" description="Helical" evidence="5">
    <location>
        <begin position="313"/>
        <end position="334"/>
    </location>
</feature>
<evidence type="ECO:0000256" key="1">
    <source>
        <dbReference type="ARBA" id="ARBA00004127"/>
    </source>
</evidence>
<evidence type="ECO:0000313" key="9">
    <source>
        <dbReference type="Proteomes" id="UP000537204"/>
    </source>
</evidence>
<dbReference type="RefSeq" id="WP_183882494.1">
    <property type="nucleotide sequence ID" value="NZ_JACHCD010000007.1"/>
</dbReference>
<protein>
    <recommendedName>
        <fullName evidence="5">NADH-quinone oxidoreductase subunit N</fullName>
        <ecNumber evidence="5">7.1.1.-</ecNumber>
    </recommendedName>
    <alternativeName>
        <fullName evidence="5">NADH dehydrogenase I subunit N</fullName>
    </alternativeName>
    <alternativeName>
        <fullName evidence="5">NDH-1 subunit N</fullName>
    </alternativeName>
</protein>
<dbReference type="Pfam" id="PF00361">
    <property type="entry name" value="Proton_antipo_M"/>
    <property type="match status" value="1"/>
</dbReference>
<comment type="function">
    <text evidence="5">NDH-1 shuttles electrons from NADH, via FMN and iron-sulfur (Fe-S) centers, to quinones in the respiratory chain. The immediate electron acceptor for the enzyme in this species is believed to be a menaquinone. Couples the redox reaction to proton translocation (for every two electrons transferred, four hydrogen ions are translocated across the cytoplasmic membrane), and thus conserves the redox energy in a proton gradient.</text>
</comment>
<name>A0A7W8ZMF3_9SPHI</name>
<keyword evidence="2 5" id="KW-0812">Transmembrane</keyword>
<keyword evidence="5" id="KW-0520">NAD</keyword>
<keyword evidence="5" id="KW-0874">Quinone</keyword>